<evidence type="ECO:0000313" key="6">
    <source>
        <dbReference type="EMBL" id="EMR63912.1"/>
    </source>
</evidence>
<dbReference type="InterPro" id="IPR050416">
    <property type="entry name" value="FAD-linked_Oxidoreductase"/>
</dbReference>
<dbReference type="InterPro" id="IPR036318">
    <property type="entry name" value="FAD-bd_PCMH-like_sf"/>
</dbReference>
<dbReference type="AlphaFoldDB" id="M7SIB5"/>
<dbReference type="OrthoDB" id="2151789at2759"/>
<keyword evidence="2" id="KW-0285">Flavoprotein</keyword>
<dbReference type="GO" id="GO:0071949">
    <property type="term" value="F:FAD binding"/>
    <property type="evidence" value="ECO:0007669"/>
    <property type="project" value="InterPro"/>
</dbReference>
<evidence type="ECO:0000313" key="7">
    <source>
        <dbReference type="Proteomes" id="UP000012174"/>
    </source>
</evidence>
<keyword evidence="7" id="KW-1185">Reference proteome</keyword>
<dbReference type="InterPro" id="IPR016169">
    <property type="entry name" value="FAD-bd_PCMH_sub2"/>
</dbReference>
<evidence type="ECO:0000259" key="5">
    <source>
        <dbReference type="PROSITE" id="PS51387"/>
    </source>
</evidence>
<organism evidence="6 7">
    <name type="scientific">Eutypa lata (strain UCR-EL1)</name>
    <name type="common">Grapevine dieback disease fungus</name>
    <name type="synonym">Eutypa armeniacae</name>
    <dbReference type="NCBI Taxonomy" id="1287681"/>
    <lineage>
        <taxon>Eukaryota</taxon>
        <taxon>Fungi</taxon>
        <taxon>Dikarya</taxon>
        <taxon>Ascomycota</taxon>
        <taxon>Pezizomycotina</taxon>
        <taxon>Sordariomycetes</taxon>
        <taxon>Xylariomycetidae</taxon>
        <taxon>Xylariales</taxon>
        <taxon>Diatrypaceae</taxon>
        <taxon>Eutypa</taxon>
    </lineage>
</organism>
<protein>
    <submittedName>
        <fullName evidence="6">Putative fad binding domain-containing protein</fullName>
    </submittedName>
</protein>
<dbReference type="SUPFAM" id="SSF56176">
    <property type="entry name" value="FAD-binding/transporter-associated domain-like"/>
    <property type="match status" value="1"/>
</dbReference>
<dbReference type="Pfam" id="PF01565">
    <property type="entry name" value="FAD_binding_4"/>
    <property type="match status" value="1"/>
</dbReference>
<dbReference type="EMBL" id="KB707138">
    <property type="protein sequence ID" value="EMR63912.1"/>
    <property type="molecule type" value="Genomic_DNA"/>
</dbReference>
<dbReference type="eggNOG" id="KOG1231">
    <property type="taxonomic scope" value="Eukaryota"/>
</dbReference>
<evidence type="ECO:0000256" key="2">
    <source>
        <dbReference type="ARBA" id="ARBA00022630"/>
    </source>
</evidence>
<dbReference type="InterPro" id="IPR016166">
    <property type="entry name" value="FAD-bd_PCMH"/>
</dbReference>
<dbReference type="KEGG" id="ela:UCREL1_9115"/>
<dbReference type="PANTHER" id="PTHR42973:SF22">
    <property type="entry name" value="FAD-BINDING PCMH-TYPE DOMAIN-CONTAINING PROTEIN-RELATED"/>
    <property type="match status" value="1"/>
</dbReference>
<feature type="domain" description="FAD-binding PCMH-type" evidence="5">
    <location>
        <begin position="20"/>
        <end position="195"/>
    </location>
</feature>
<keyword evidence="4" id="KW-0560">Oxidoreductase</keyword>
<proteinExistence type="inferred from homology"/>
<gene>
    <name evidence="6" type="ORF">UCREL1_9115</name>
</gene>
<evidence type="ECO:0000256" key="3">
    <source>
        <dbReference type="ARBA" id="ARBA00022827"/>
    </source>
</evidence>
<dbReference type="GO" id="GO:0016491">
    <property type="term" value="F:oxidoreductase activity"/>
    <property type="evidence" value="ECO:0007669"/>
    <property type="project" value="UniProtKB-KW"/>
</dbReference>
<dbReference type="HOGENOM" id="CLU_018354_1_1_1"/>
<evidence type="ECO:0000256" key="1">
    <source>
        <dbReference type="ARBA" id="ARBA00005466"/>
    </source>
</evidence>
<dbReference type="PROSITE" id="PS51387">
    <property type="entry name" value="FAD_PCMH"/>
    <property type="match status" value="1"/>
</dbReference>
<accession>M7SIB5</accession>
<dbReference type="Gene3D" id="3.30.465.10">
    <property type="match status" value="1"/>
</dbReference>
<comment type="similarity">
    <text evidence="1">Belongs to the oxygen-dependent FAD-linked oxidoreductase family.</text>
</comment>
<evidence type="ECO:0000256" key="4">
    <source>
        <dbReference type="ARBA" id="ARBA00023002"/>
    </source>
</evidence>
<dbReference type="PANTHER" id="PTHR42973">
    <property type="entry name" value="BINDING OXIDOREDUCTASE, PUTATIVE (AFU_ORTHOLOGUE AFUA_1G17690)-RELATED"/>
    <property type="match status" value="1"/>
</dbReference>
<dbReference type="STRING" id="1287681.M7SIB5"/>
<sequence>MASTDVTLALRQGLSRDPFVPSLAGQVFRPTSSEEVATFLRIIKPFALSLEARFAIQDGGAQVPPDNEEFDEDVIILDLSSLKGIELHADGSVSIAAGERWTSVYEKLGEEGRSVVGARNGEKGIGALALQGGLSFFSSSRGFVSDNVFNYQVVLASGDIVDAGADVNSDLWRSLKGGANNFGIVTRYDMVTFPQGPLWGGFVYYDPPNFSSQIASMVEELKRSDASNRTHFIVASAYIAQLDQTVCINRVYHTDGDEQAPELKPFTMVLPQVDGFGSLGLLSVKEAAADRSAGAKRRAHMDTTVKADIGILEKAVDIFKRAAEHIKTLKDSSLVASIIFEPLPVTLLRGSAFGYKNRFGLDPSGGPLVSVSFVINWKNQSDDVEILGTFRNALDEIKREATSRGLAAVFELMSTACHFQDPIGSYGTKNKQKMQEVSKKYDPEGIFQKAVHGTSQ</sequence>
<dbReference type="InterPro" id="IPR006094">
    <property type="entry name" value="Oxid_FAD_bind_N"/>
</dbReference>
<dbReference type="Proteomes" id="UP000012174">
    <property type="component" value="Unassembled WGS sequence"/>
</dbReference>
<keyword evidence="3" id="KW-0274">FAD</keyword>
<reference evidence="7" key="1">
    <citation type="journal article" date="2013" name="Genome Announc.">
        <title>Draft genome sequence of the grapevine dieback fungus Eutypa lata UCR-EL1.</title>
        <authorList>
            <person name="Blanco-Ulate B."/>
            <person name="Rolshausen P.E."/>
            <person name="Cantu D."/>
        </authorList>
    </citation>
    <scope>NUCLEOTIDE SEQUENCE [LARGE SCALE GENOMIC DNA]</scope>
    <source>
        <strain evidence="7">UCR-EL1</strain>
    </source>
</reference>
<name>M7SIB5_EUTLA</name>